<gene>
    <name evidence="21" type="primary">PAMR1</name>
</gene>
<evidence type="ECO:0000256" key="10">
    <source>
        <dbReference type="ARBA" id="ARBA00040464"/>
    </source>
</evidence>
<feature type="disulfide bond" evidence="14">
    <location>
        <begin position="793"/>
        <end position="820"/>
    </location>
</feature>
<dbReference type="Pfam" id="PF00084">
    <property type="entry name" value="Sushi"/>
    <property type="match status" value="4"/>
</dbReference>
<dbReference type="InterPro" id="IPR000436">
    <property type="entry name" value="Sushi_SCR_CCP_dom"/>
</dbReference>
<evidence type="ECO:0000256" key="5">
    <source>
        <dbReference type="ARBA" id="ARBA00022729"/>
    </source>
</evidence>
<dbReference type="GO" id="GO:0006508">
    <property type="term" value="P:proteolysis"/>
    <property type="evidence" value="ECO:0007669"/>
    <property type="project" value="InterPro"/>
</dbReference>
<dbReference type="PROSITE" id="PS50923">
    <property type="entry name" value="SUSHI"/>
    <property type="match status" value="4"/>
</dbReference>
<keyword evidence="7 13" id="KW-1015">Disulfide bond</keyword>
<feature type="domain" description="Sushi" evidence="20">
    <location>
        <begin position="765"/>
        <end position="822"/>
    </location>
</feature>
<comment type="function">
    <text evidence="9">May play a role in regeneration of skeletal muscle.</text>
</comment>
<dbReference type="SMART" id="SM00181">
    <property type="entry name" value="EGF"/>
    <property type="match status" value="2"/>
</dbReference>
<dbReference type="Pfam" id="PF00089">
    <property type="entry name" value="Trypsin"/>
    <property type="match status" value="1"/>
</dbReference>
<feature type="domain" description="CUB" evidence="17">
    <location>
        <begin position="151"/>
        <end position="259"/>
    </location>
</feature>
<keyword evidence="14" id="KW-0768">Sushi</keyword>
<dbReference type="PROSITE" id="PS00022">
    <property type="entry name" value="EGF_1"/>
    <property type="match status" value="1"/>
</dbReference>
<dbReference type="GO" id="GO:0005576">
    <property type="term" value="C:extracellular region"/>
    <property type="evidence" value="ECO:0007669"/>
    <property type="project" value="UniProtKB-SubCell"/>
</dbReference>
<evidence type="ECO:0000256" key="3">
    <source>
        <dbReference type="ARBA" id="ARBA00022536"/>
    </source>
</evidence>
<evidence type="ECO:0000256" key="7">
    <source>
        <dbReference type="ARBA" id="ARBA00023157"/>
    </source>
</evidence>
<feature type="compositionally biased region" description="Basic and acidic residues" evidence="15">
    <location>
        <begin position="538"/>
        <end position="560"/>
    </location>
</feature>
<dbReference type="CDD" id="cd00041">
    <property type="entry name" value="CUB"/>
    <property type="match status" value="1"/>
</dbReference>
<dbReference type="InterPro" id="IPR035914">
    <property type="entry name" value="Sperma_CUB_dom_sf"/>
</dbReference>
<evidence type="ECO:0000256" key="14">
    <source>
        <dbReference type="PROSITE-ProRule" id="PRU00302"/>
    </source>
</evidence>
<keyword evidence="22" id="KW-1185">Reference proteome</keyword>
<keyword evidence="16" id="KW-0472">Membrane</keyword>
<dbReference type="Gene3D" id="2.10.70.10">
    <property type="entry name" value="Complement Module, domain 1"/>
    <property type="match status" value="4"/>
</dbReference>
<protein>
    <recommendedName>
        <fullName evidence="10">Inactive serine protease PAMR1</fullName>
    </recommendedName>
    <alternativeName>
        <fullName evidence="12">Peptidase domain-containing protein associated with muscle regeneration 1</fullName>
    </alternativeName>
    <alternativeName>
        <fullName evidence="11">Regeneration-associated muscle protease homolog</fullName>
    </alternativeName>
</protein>
<feature type="compositionally biased region" description="Basic and acidic residues" evidence="15">
    <location>
        <begin position="716"/>
        <end position="753"/>
    </location>
</feature>
<feature type="compositionally biased region" description="Basic and acidic residues" evidence="15">
    <location>
        <begin position="503"/>
        <end position="522"/>
    </location>
</feature>
<feature type="region of interest" description="Disordered" evidence="15">
    <location>
        <begin position="597"/>
        <end position="616"/>
    </location>
</feature>
<dbReference type="Gene3D" id="2.10.25.10">
    <property type="entry name" value="Laminin"/>
    <property type="match status" value="1"/>
</dbReference>
<dbReference type="Ensembl" id="ENSDCDT00010016904.1">
    <property type="protein sequence ID" value="ENSDCDP00010015938.1"/>
    <property type="gene ID" value="ENSDCDG00010007340.1"/>
</dbReference>
<evidence type="ECO:0000256" key="1">
    <source>
        <dbReference type="ARBA" id="ARBA00004613"/>
    </source>
</evidence>
<keyword evidence="2" id="KW-0964">Secreted</keyword>
<keyword evidence="6" id="KW-0677">Repeat</keyword>
<evidence type="ECO:0000256" key="15">
    <source>
        <dbReference type="SAM" id="MobiDB-lite"/>
    </source>
</evidence>
<evidence type="ECO:0000313" key="22">
    <source>
        <dbReference type="Proteomes" id="UP000694580"/>
    </source>
</evidence>
<dbReference type="PROSITE" id="PS50026">
    <property type="entry name" value="EGF_3"/>
    <property type="match status" value="1"/>
</dbReference>
<dbReference type="PANTHER" id="PTHR24254">
    <property type="entry name" value="PROTHROMBIN"/>
    <property type="match status" value="1"/>
</dbReference>
<dbReference type="PROSITE" id="PS01180">
    <property type="entry name" value="CUB"/>
    <property type="match status" value="1"/>
</dbReference>
<dbReference type="FunFam" id="2.60.120.290:FF:000005">
    <property type="entry name" value="Procollagen C-endopeptidase enhancer 1"/>
    <property type="match status" value="1"/>
</dbReference>
<dbReference type="PANTHER" id="PTHR24254:SF9">
    <property type="entry name" value="INACTIVE SERINE PROTEASE PAMR1"/>
    <property type="match status" value="1"/>
</dbReference>
<dbReference type="CDD" id="cd00054">
    <property type="entry name" value="EGF_CA"/>
    <property type="match status" value="1"/>
</dbReference>
<dbReference type="SMART" id="SM00032">
    <property type="entry name" value="CCP"/>
    <property type="match status" value="4"/>
</dbReference>
<feature type="domain" description="Sushi" evidence="20">
    <location>
        <begin position="298"/>
        <end position="355"/>
    </location>
</feature>
<dbReference type="InterPro" id="IPR000742">
    <property type="entry name" value="EGF"/>
</dbReference>
<dbReference type="SUPFAM" id="SSF57535">
    <property type="entry name" value="Complement control module/SCR domain"/>
    <property type="match status" value="3"/>
</dbReference>
<dbReference type="PROSITE" id="PS50240">
    <property type="entry name" value="TRYPSIN_DOM"/>
    <property type="match status" value="1"/>
</dbReference>
<evidence type="ECO:0000256" key="9">
    <source>
        <dbReference type="ARBA" id="ARBA00037622"/>
    </source>
</evidence>
<reference evidence="21" key="2">
    <citation type="submission" date="2025-08" db="UniProtKB">
        <authorList>
            <consortium name="Ensembl"/>
        </authorList>
    </citation>
    <scope>IDENTIFICATION</scope>
</reference>
<dbReference type="Gene3D" id="2.40.10.10">
    <property type="entry name" value="Trypsin-like serine proteases"/>
    <property type="match status" value="1"/>
</dbReference>
<dbReference type="Pfam" id="PF00431">
    <property type="entry name" value="CUB"/>
    <property type="match status" value="1"/>
</dbReference>
<feature type="domain" description="Peptidase S1" evidence="19">
    <location>
        <begin position="920"/>
        <end position="1230"/>
    </location>
</feature>
<dbReference type="CDD" id="cd00033">
    <property type="entry name" value="CCP"/>
    <property type="match status" value="4"/>
</dbReference>
<dbReference type="CDD" id="cd00190">
    <property type="entry name" value="Tryp_SPc"/>
    <property type="match status" value="1"/>
</dbReference>
<dbReference type="SMART" id="SM00020">
    <property type="entry name" value="Tryp_SPc"/>
    <property type="match status" value="1"/>
</dbReference>
<accession>A0AAY4B4P0</accession>
<keyword evidence="16" id="KW-1133">Transmembrane helix</keyword>
<feature type="disulfide bond" evidence="14">
    <location>
        <begin position="389"/>
        <end position="416"/>
    </location>
</feature>
<evidence type="ECO:0000256" key="4">
    <source>
        <dbReference type="ARBA" id="ARBA00022542"/>
    </source>
</evidence>
<evidence type="ECO:0000256" key="11">
    <source>
        <dbReference type="ARBA" id="ARBA00041872"/>
    </source>
</evidence>
<evidence type="ECO:0000259" key="20">
    <source>
        <dbReference type="PROSITE" id="PS50923"/>
    </source>
</evidence>
<keyword evidence="16" id="KW-0812">Transmembrane</keyword>
<dbReference type="Proteomes" id="UP000694580">
    <property type="component" value="Chromosome 17"/>
</dbReference>
<feature type="domain" description="Sushi" evidence="20">
    <location>
        <begin position="359"/>
        <end position="418"/>
    </location>
</feature>
<dbReference type="InterPro" id="IPR035976">
    <property type="entry name" value="Sushi/SCR/CCP_sf"/>
</dbReference>
<feature type="disulfide bond" evidence="14">
    <location>
        <begin position="326"/>
        <end position="353"/>
    </location>
</feature>
<dbReference type="PROSITE" id="PS01186">
    <property type="entry name" value="EGF_2"/>
    <property type="match status" value="1"/>
</dbReference>
<sequence>MLSAGRQLGQTRRGTRVLAPAGISPSGFFTLALTILFLLVSQGTAWPYDYRFLYNHCPGPEWSVMCRGCCEYDVIHCRCPLQGTPVGYAVPCCRNAHNECDPCIIHPGCSIFENCKRCNNGTWGPRDDFFIQGRYCSECRPGWSGGDCQKCGGVLRKRQGHIVIESYPTNARCEWVLQVDRPFTIEFKFMMLSLEFDYSCRYDFVEVRDGDSMNSRVIGRFCGNERPPPITSSGNFLHILFVSDGYKNFDGFFATFQENSACSSSPCLHDGTCVLDSSQSYHCACLAGYTGRSCENVLMCGRPMVPIHGATQSLALHVGGHVIYRCDPGYRLQGLRISTCLLDGTWSNQPPQCVPVRERTCSVPPKVRNGDQFLAYGPGDVLIALQYFCYKPYKLVGNDQRTCLPNNTWSGAAPSCVKEPVTVPAPDDKKDKDTAEEKHPAGGKDKGTNGRTNKVEEKDYEQGKDTGKGKDIKVTILKDPRKGAGQNVSRETDERTNLIVEEDQSRENDLETGQDKDTKMDRVGPVVQEPSQGGQKNFTKESDYSNTVQEKDEKDLVNGLDKDVGLGKGTVILIKDHDAGKNMSKVDLDLTNTVEKKELDRQPGAGLDKDKTTKDLEHDNRKDIDFVLLKENGQNALIGTEYNIEREEAIHTLLPLQPKPEFNTSSNDLDSVLPTETRNSTDILRSNEIEGKMDGSVPQELDEKEYPSGGNVSQRTHAELDKGGKMERYSKPTDETRPTERTEEPEETGKETGTENQSFNEAERNMCPPPPRLYNGYYVPVPDPSYQTVEFFCNHSYALSGAALRRCQHDGTWSGSQPICLRACREPKVSVLVKQRVLPPHAQSRKTPVHRLYSGLVKLVSSPVPTKDPSALHQLPAGFHHLYTHIEYECTSPFYYHTGSSRRTCLKTGKWSGRHVSCSPVCGKIPSFDPQKPAEAHWPWLAAIYRRSAVGFGAKPAKAEGLPAAAGKATEDVTSLEGWQLVCSGALVNQRSVVAAAHCVTELGKLYPLDAAKIKVVLGKQFRSDQLQTKGLQHLRVSSIAVHPNYDPLLLDSDLAVLKLMDKARIGEHALPICLPEAQVEEERVVKQAVVTGWSLTQEPGAGGDEERVRVGRVQMGDVVQCERQYANNGVPISVSENMFCGRQRPDVSPSRICPADTGGILLQPAPTPVPSPTADSSILLLEERDSSERVWRLLGLVSFGYDQRECNPELFTVYTRVSNFRDFIENSMK</sequence>
<feature type="domain" description="Sushi" evidence="20">
    <location>
        <begin position="860"/>
        <end position="920"/>
    </location>
</feature>
<dbReference type="GO" id="GO:0004252">
    <property type="term" value="F:serine-type endopeptidase activity"/>
    <property type="evidence" value="ECO:0007669"/>
    <property type="project" value="InterPro"/>
</dbReference>
<dbReference type="SMART" id="SM00042">
    <property type="entry name" value="CUB"/>
    <property type="match status" value="1"/>
</dbReference>
<dbReference type="InterPro" id="IPR001254">
    <property type="entry name" value="Trypsin_dom"/>
</dbReference>
<evidence type="ECO:0000256" key="2">
    <source>
        <dbReference type="ARBA" id="ARBA00022525"/>
    </source>
</evidence>
<dbReference type="InterPro" id="IPR051659">
    <property type="entry name" value="Serine_Protease_S1-Domain"/>
</dbReference>
<feature type="disulfide bond" evidence="13">
    <location>
        <begin position="285"/>
        <end position="294"/>
    </location>
</feature>
<evidence type="ECO:0000256" key="16">
    <source>
        <dbReference type="SAM" id="Phobius"/>
    </source>
</evidence>
<evidence type="ECO:0000256" key="6">
    <source>
        <dbReference type="ARBA" id="ARBA00022737"/>
    </source>
</evidence>
<feature type="transmembrane region" description="Helical" evidence="16">
    <location>
        <begin position="21"/>
        <end position="40"/>
    </location>
</feature>
<dbReference type="InterPro" id="IPR000859">
    <property type="entry name" value="CUB_dom"/>
</dbReference>
<evidence type="ECO:0000259" key="19">
    <source>
        <dbReference type="PROSITE" id="PS50240"/>
    </source>
</evidence>
<keyword evidence="5" id="KW-0732">Signal</keyword>
<dbReference type="Pfam" id="PF00008">
    <property type="entry name" value="EGF"/>
    <property type="match status" value="1"/>
</dbReference>
<evidence type="ECO:0000313" key="21">
    <source>
        <dbReference type="Ensembl" id="ENSDCDP00010015938.1"/>
    </source>
</evidence>
<organism evidence="21 22">
    <name type="scientific">Denticeps clupeoides</name>
    <name type="common">denticle herring</name>
    <dbReference type="NCBI Taxonomy" id="299321"/>
    <lineage>
        <taxon>Eukaryota</taxon>
        <taxon>Metazoa</taxon>
        <taxon>Chordata</taxon>
        <taxon>Craniata</taxon>
        <taxon>Vertebrata</taxon>
        <taxon>Euteleostomi</taxon>
        <taxon>Actinopterygii</taxon>
        <taxon>Neopterygii</taxon>
        <taxon>Teleostei</taxon>
        <taxon>Clupei</taxon>
        <taxon>Clupeiformes</taxon>
        <taxon>Denticipitoidei</taxon>
        <taxon>Denticipitidae</taxon>
        <taxon>Denticeps</taxon>
    </lineage>
</organism>
<dbReference type="InterPro" id="IPR009003">
    <property type="entry name" value="Peptidase_S1_PA"/>
</dbReference>
<reference evidence="21" key="3">
    <citation type="submission" date="2025-09" db="UniProtKB">
        <authorList>
            <consortium name="Ensembl"/>
        </authorList>
    </citation>
    <scope>IDENTIFICATION</scope>
</reference>
<dbReference type="FunFam" id="2.10.25.10:FF:000063">
    <property type="entry name" value="Slit guidance ligand 2"/>
    <property type="match status" value="1"/>
</dbReference>
<dbReference type="GeneTree" id="ENSGT00940000154234"/>
<dbReference type="SUPFAM" id="SSF50494">
    <property type="entry name" value="Trypsin-like serine proteases"/>
    <property type="match status" value="1"/>
</dbReference>
<dbReference type="InterPro" id="IPR043504">
    <property type="entry name" value="Peptidase_S1_PA_chymotrypsin"/>
</dbReference>
<evidence type="ECO:0000256" key="12">
    <source>
        <dbReference type="ARBA" id="ARBA00042985"/>
    </source>
</evidence>
<evidence type="ECO:0000256" key="8">
    <source>
        <dbReference type="ARBA" id="ARBA00023180"/>
    </source>
</evidence>
<comment type="caution">
    <text evidence="13">Lacks conserved residue(s) required for the propagation of feature annotation.</text>
</comment>
<reference evidence="21 22" key="1">
    <citation type="submission" date="2020-06" db="EMBL/GenBank/DDBJ databases">
        <authorList>
            <consortium name="Wellcome Sanger Institute Data Sharing"/>
        </authorList>
    </citation>
    <scope>NUCLEOTIDE SEQUENCE [LARGE SCALE GENOMIC DNA]</scope>
</reference>
<comment type="subcellular location">
    <subcellularLocation>
        <location evidence="1">Secreted</location>
    </subcellularLocation>
</comment>
<keyword evidence="8" id="KW-0325">Glycoprotein</keyword>
<dbReference type="Gene3D" id="2.60.120.290">
    <property type="entry name" value="Spermadhesin, CUB domain"/>
    <property type="match status" value="1"/>
</dbReference>
<evidence type="ECO:0000259" key="18">
    <source>
        <dbReference type="PROSITE" id="PS50026"/>
    </source>
</evidence>
<feature type="compositionally biased region" description="Basic and acidic residues" evidence="15">
    <location>
        <begin position="426"/>
        <end position="482"/>
    </location>
</feature>
<evidence type="ECO:0000259" key="17">
    <source>
        <dbReference type="PROSITE" id="PS01180"/>
    </source>
</evidence>
<name>A0AAY4B4P0_9TELE</name>
<evidence type="ECO:0000256" key="13">
    <source>
        <dbReference type="PROSITE-ProRule" id="PRU00076"/>
    </source>
</evidence>
<keyword evidence="3 13" id="KW-0245">EGF-like domain</keyword>
<dbReference type="SUPFAM" id="SSF49854">
    <property type="entry name" value="Spermadhesin, CUB domain"/>
    <property type="match status" value="1"/>
</dbReference>
<feature type="region of interest" description="Disordered" evidence="15">
    <location>
        <begin position="688"/>
        <end position="767"/>
    </location>
</feature>
<dbReference type="SUPFAM" id="SSF57196">
    <property type="entry name" value="EGF/Laminin"/>
    <property type="match status" value="1"/>
</dbReference>
<feature type="region of interest" description="Disordered" evidence="15">
    <location>
        <begin position="414"/>
        <end position="560"/>
    </location>
</feature>
<keyword evidence="4" id="KW-0721">Serine protease homolog</keyword>
<feature type="domain" description="EGF-like" evidence="18">
    <location>
        <begin position="258"/>
        <end position="295"/>
    </location>
</feature>
<dbReference type="AlphaFoldDB" id="A0AAY4B4P0"/>
<proteinExistence type="predicted"/>